<protein>
    <recommendedName>
        <fullName evidence="6">SCP domain-containing protein</fullName>
    </recommendedName>
</protein>
<evidence type="ECO:0000256" key="5">
    <source>
        <dbReference type="SAM" id="Phobius"/>
    </source>
</evidence>
<dbReference type="SUPFAM" id="SSF55797">
    <property type="entry name" value="PR-1-like"/>
    <property type="match status" value="1"/>
</dbReference>
<proteinExistence type="predicted"/>
<dbReference type="EMBL" id="MGFQ01000058">
    <property type="protein sequence ID" value="OGM08079.1"/>
    <property type="molecule type" value="Genomic_DNA"/>
</dbReference>
<feature type="transmembrane region" description="Helical" evidence="5">
    <location>
        <begin position="109"/>
        <end position="133"/>
    </location>
</feature>
<name>A0A1F7X054_9BACT</name>
<keyword evidence="4 5" id="KW-0472">Membrane</keyword>
<dbReference type="InterPro" id="IPR014044">
    <property type="entry name" value="CAP_dom"/>
</dbReference>
<sequence>MNFLTLNGNYIDLLIIIVLIFFVSEGIRHGFWVILADFLSFLLSLLISLRFYQIAGNFLGNSFSLSHSISNALGFLITAIVVEGILGFIFGIILSLIPKKLLKTPLNKYLAVAPALGEALIVIAFILTLIVALPVSPLIKADVTDSRIGGKIVKDTQGVEARLNEIFGGVVEDSITYLTIKPGSTERIILRTKVEELKINTNAENEMFKMVNTARSEAGVGQLTWDTGLVDVARAYAKDMWERNYFGHISPEGLDVGDRLTKAGIDYFIAGENLALAPTVSIAETGLMNSEGHRANILEPQFNRVGIGVVDNGIYGEMFVQVFIR</sequence>
<reference evidence="7 8" key="1">
    <citation type="journal article" date="2016" name="Nat. Commun.">
        <title>Thousands of microbial genomes shed light on interconnected biogeochemical processes in an aquifer system.</title>
        <authorList>
            <person name="Anantharaman K."/>
            <person name="Brown C.T."/>
            <person name="Hug L.A."/>
            <person name="Sharon I."/>
            <person name="Castelle C.J."/>
            <person name="Probst A.J."/>
            <person name="Thomas B.C."/>
            <person name="Singh A."/>
            <person name="Wilkins M.J."/>
            <person name="Karaoz U."/>
            <person name="Brodie E.L."/>
            <person name="Williams K.H."/>
            <person name="Hubbard S.S."/>
            <person name="Banfield J.F."/>
        </authorList>
    </citation>
    <scope>NUCLEOTIDE SEQUENCE [LARGE SCALE GENOMIC DNA]</scope>
</reference>
<dbReference type="InterPro" id="IPR035940">
    <property type="entry name" value="CAP_sf"/>
</dbReference>
<keyword evidence="2 5" id="KW-0812">Transmembrane</keyword>
<dbReference type="Pfam" id="PF02674">
    <property type="entry name" value="Colicin_V"/>
    <property type="match status" value="1"/>
</dbReference>
<dbReference type="PANTHER" id="PTHR31157">
    <property type="entry name" value="SCP DOMAIN-CONTAINING PROTEIN"/>
    <property type="match status" value="1"/>
</dbReference>
<dbReference type="CDD" id="cd05379">
    <property type="entry name" value="CAP_bacterial"/>
    <property type="match status" value="1"/>
</dbReference>
<dbReference type="AlphaFoldDB" id="A0A1F7X054"/>
<comment type="subcellular location">
    <subcellularLocation>
        <location evidence="1">Membrane</location>
        <topology evidence="1">Multi-pass membrane protein</topology>
    </subcellularLocation>
</comment>
<accession>A0A1F7X054</accession>
<gene>
    <name evidence="7" type="ORF">A2Z67_05605</name>
</gene>
<comment type="caution">
    <text evidence="7">The sequence shown here is derived from an EMBL/GenBank/DDBJ whole genome shotgun (WGS) entry which is preliminary data.</text>
</comment>
<evidence type="ECO:0000256" key="4">
    <source>
        <dbReference type="ARBA" id="ARBA00023136"/>
    </source>
</evidence>
<evidence type="ECO:0000259" key="6">
    <source>
        <dbReference type="Pfam" id="PF00188"/>
    </source>
</evidence>
<dbReference type="PANTHER" id="PTHR31157:SF1">
    <property type="entry name" value="SCP DOMAIN-CONTAINING PROTEIN"/>
    <property type="match status" value="1"/>
</dbReference>
<dbReference type="Pfam" id="PF00188">
    <property type="entry name" value="CAP"/>
    <property type="match status" value="1"/>
</dbReference>
<evidence type="ECO:0000256" key="1">
    <source>
        <dbReference type="ARBA" id="ARBA00004141"/>
    </source>
</evidence>
<evidence type="ECO:0000313" key="7">
    <source>
        <dbReference type="EMBL" id="OGM08079.1"/>
    </source>
</evidence>
<evidence type="ECO:0000313" key="8">
    <source>
        <dbReference type="Proteomes" id="UP000176939"/>
    </source>
</evidence>
<organism evidence="7 8">
    <name type="scientific">Candidatus Woesebacteria bacterium RBG_13_36_22</name>
    <dbReference type="NCBI Taxonomy" id="1802478"/>
    <lineage>
        <taxon>Bacteria</taxon>
        <taxon>Candidatus Woeseibacteriota</taxon>
    </lineage>
</organism>
<feature type="transmembrane region" description="Helical" evidence="5">
    <location>
        <begin position="31"/>
        <end position="52"/>
    </location>
</feature>
<feature type="domain" description="SCP" evidence="6">
    <location>
        <begin position="209"/>
        <end position="323"/>
    </location>
</feature>
<evidence type="ECO:0000256" key="2">
    <source>
        <dbReference type="ARBA" id="ARBA00022692"/>
    </source>
</evidence>
<feature type="transmembrane region" description="Helical" evidence="5">
    <location>
        <begin position="6"/>
        <end position="24"/>
    </location>
</feature>
<dbReference type="GO" id="GO:0016020">
    <property type="term" value="C:membrane"/>
    <property type="evidence" value="ECO:0007669"/>
    <property type="project" value="UniProtKB-SubCell"/>
</dbReference>
<dbReference type="InterPro" id="IPR003825">
    <property type="entry name" value="Colicin-V_CvpA"/>
</dbReference>
<evidence type="ECO:0000256" key="3">
    <source>
        <dbReference type="ARBA" id="ARBA00022989"/>
    </source>
</evidence>
<dbReference type="Gene3D" id="3.40.33.10">
    <property type="entry name" value="CAP"/>
    <property type="match status" value="1"/>
</dbReference>
<dbReference type="Proteomes" id="UP000176939">
    <property type="component" value="Unassembled WGS sequence"/>
</dbReference>
<keyword evidence="3 5" id="KW-1133">Transmembrane helix</keyword>
<feature type="transmembrane region" description="Helical" evidence="5">
    <location>
        <begin position="72"/>
        <end position="97"/>
    </location>
</feature>
<dbReference type="GO" id="GO:0009403">
    <property type="term" value="P:toxin biosynthetic process"/>
    <property type="evidence" value="ECO:0007669"/>
    <property type="project" value="InterPro"/>
</dbReference>